<dbReference type="Pfam" id="PF09989">
    <property type="entry name" value="DUF2229"/>
    <property type="match status" value="1"/>
</dbReference>
<dbReference type="Proteomes" id="UP001501510">
    <property type="component" value="Unassembled WGS sequence"/>
</dbReference>
<evidence type="ECO:0000313" key="2">
    <source>
        <dbReference type="EMBL" id="GAA0748279.1"/>
    </source>
</evidence>
<proteinExistence type="predicted"/>
<dbReference type="InterPro" id="IPR018709">
    <property type="entry name" value="CoA_activase_DUF2229"/>
</dbReference>
<dbReference type="InterPro" id="IPR051805">
    <property type="entry name" value="Dehydratase_Activator_Redct"/>
</dbReference>
<reference evidence="3" key="1">
    <citation type="journal article" date="2019" name="Int. J. Syst. Evol. Microbiol.">
        <title>The Global Catalogue of Microorganisms (GCM) 10K type strain sequencing project: providing services to taxonomists for standard genome sequencing and annotation.</title>
        <authorList>
            <consortium name="The Broad Institute Genomics Platform"/>
            <consortium name="The Broad Institute Genome Sequencing Center for Infectious Disease"/>
            <person name="Wu L."/>
            <person name="Ma J."/>
        </authorList>
    </citation>
    <scope>NUCLEOTIDE SEQUENCE [LARGE SCALE GENOMIC DNA]</scope>
    <source>
        <strain evidence="3">JCM 1407</strain>
    </source>
</reference>
<gene>
    <name evidence="2" type="ORF">GCM10008906_38410</name>
</gene>
<evidence type="ECO:0000313" key="3">
    <source>
        <dbReference type="Proteomes" id="UP001501510"/>
    </source>
</evidence>
<dbReference type="Gene3D" id="3.40.50.11900">
    <property type="match status" value="1"/>
</dbReference>
<sequence length="297" mass="33680">MKIGIPKGLLSFKYNVFFNTFFKELGVEVINSTDTNKSILNKGTKYCVDDACLPIKIFHGHVDSIKNQCDLMLIPRIMEIKNKHICPKFCGLPEMIENSIPDMPKCITYPLYLNSYKTLNRWSIKAGLCITKNLFKIQKAFKIAYEAQNNFSTGINTLGKSKLNIALLGHPYNVYDTYVNMNISKVLDKFNIGIATEEVVNRKDISIECNSLFKKPFWIFAQNSYGAAVNLARNKKVDGIIYVSSFACGIDSIVIELIKNKLTNFPILILKIDEQTGEAGFHTRIEAFVDMLERRCG</sequence>
<dbReference type="RefSeq" id="WP_343764460.1">
    <property type="nucleotide sequence ID" value="NZ_BAAACG010000019.1"/>
</dbReference>
<dbReference type="PANTHER" id="PTHR32329">
    <property type="entry name" value="BIFUNCTIONAL PROTEIN [INCLUDES 2-HYDROXYACYL-COA DEHYDRATASE (N-TER) AND ITS ACTIVATOR DOMAIN (C_TERM)-RELATED"/>
    <property type="match status" value="1"/>
</dbReference>
<evidence type="ECO:0000259" key="1">
    <source>
        <dbReference type="Pfam" id="PF09989"/>
    </source>
</evidence>
<comment type="caution">
    <text evidence="2">The sequence shown here is derived from an EMBL/GenBank/DDBJ whole genome shotgun (WGS) entry which is preliminary data.</text>
</comment>
<dbReference type="InterPro" id="IPR010327">
    <property type="entry name" value="FldB/FldC_alpha/beta"/>
</dbReference>
<dbReference type="EMBL" id="BAAACG010000019">
    <property type="protein sequence ID" value="GAA0748279.1"/>
    <property type="molecule type" value="Genomic_DNA"/>
</dbReference>
<dbReference type="Pfam" id="PF06050">
    <property type="entry name" value="HGD-D"/>
    <property type="match status" value="1"/>
</dbReference>
<organism evidence="2 3">
    <name type="scientific">Clostridium oceanicum</name>
    <dbReference type="NCBI Taxonomy" id="1543"/>
    <lineage>
        <taxon>Bacteria</taxon>
        <taxon>Bacillati</taxon>
        <taxon>Bacillota</taxon>
        <taxon>Clostridia</taxon>
        <taxon>Eubacteriales</taxon>
        <taxon>Clostridiaceae</taxon>
        <taxon>Clostridium</taxon>
    </lineage>
</organism>
<dbReference type="PANTHER" id="PTHR32329:SF2">
    <property type="entry name" value="BIFUNCTIONAL PROTEIN [INCLUDES 2-HYDROXYACYL-COA DEHYDRATASE (N-TER) AND ITS ACTIVATOR DOMAIN (C_TERM)"/>
    <property type="match status" value="1"/>
</dbReference>
<feature type="domain" description="DUF2229" evidence="1">
    <location>
        <begin position="2"/>
        <end position="199"/>
    </location>
</feature>
<name>A0ABP3V7I1_9CLOT</name>
<accession>A0ABP3V7I1</accession>
<protein>
    <submittedName>
        <fullName evidence="2">Acyl-CoA dehydratase activase-related protein</fullName>
    </submittedName>
</protein>
<keyword evidence="3" id="KW-1185">Reference proteome</keyword>